<dbReference type="InterPro" id="IPR050832">
    <property type="entry name" value="Bact_Acetyltransf"/>
</dbReference>
<dbReference type="InterPro" id="IPR016181">
    <property type="entry name" value="Acyl_CoA_acyltransferase"/>
</dbReference>
<dbReference type="GO" id="GO:0016747">
    <property type="term" value="F:acyltransferase activity, transferring groups other than amino-acyl groups"/>
    <property type="evidence" value="ECO:0007669"/>
    <property type="project" value="InterPro"/>
</dbReference>
<accession>A0A919QCZ6</accession>
<evidence type="ECO:0000256" key="2">
    <source>
        <dbReference type="ARBA" id="ARBA00023315"/>
    </source>
</evidence>
<sequence length="142" mass="15352">MNDLTVRRATPLDADALTALDPVAGHDGGERRASIGRWCRRGSALLAETGAGPAGYCVLEYTFFEQGFVTMLMVAEPARGRGVGARLLRAAADSCRTPKLFTSANLSNHPMQRLLQRTGWQPAGLVHGLDDGDPEVFYLLPR</sequence>
<evidence type="ECO:0000313" key="4">
    <source>
        <dbReference type="EMBL" id="GIH24012.1"/>
    </source>
</evidence>
<protein>
    <recommendedName>
        <fullName evidence="3">N-acetyltransferase domain-containing protein</fullName>
    </recommendedName>
</protein>
<gene>
    <name evidence="4" type="ORF">Aph01nite_23220</name>
</gene>
<dbReference type="AlphaFoldDB" id="A0A919QCZ6"/>
<dbReference type="InterPro" id="IPR000182">
    <property type="entry name" value="GNAT_dom"/>
</dbReference>
<evidence type="ECO:0000256" key="1">
    <source>
        <dbReference type="ARBA" id="ARBA00022679"/>
    </source>
</evidence>
<dbReference type="EMBL" id="BOOA01000015">
    <property type="protein sequence ID" value="GIH24012.1"/>
    <property type="molecule type" value="Genomic_DNA"/>
</dbReference>
<organism evidence="4 5">
    <name type="scientific">Acrocarpospora phusangensis</name>
    <dbReference type="NCBI Taxonomy" id="1070424"/>
    <lineage>
        <taxon>Bacteria</taxon>
        <taxon>Bacillati</taxon>
        <taxon>Actinomycetota</taxon>
        <taxon>Actinomycetes</taxon>
        <taxon>Streptosporangiales</taxon>
        <taxon>Streptosporangiaceae</taxon>
        <taxon>Acrocarpospora</taxon>
    </lineage>
</organism>
<dbReference type="Gene3D" id="3.40.630.30">
    <property type="match status" value="1"/>
</dbReference>
<dbReference type="Proteomes" id="UP000640052">
    <property type="component" value="Unassembled WGS sequence"/>
</dbReference>
<dbReference type="SUPFAM" id="SSF55729">
    <property type="entry name" value="Acyl-CoA N-acyltransferases (Nat)"/>
    <property type="match status" value="1"/>
</dbReference>
<dbReference type="CDD" id="cd04301">
    <property type="entry name" value="NAT_SF"/>
    <property type="match status" value="1"/>
</dbReference>
<evidence type="ECO:0000259" key="3">
    <source>
        <dbReference type="PROSITE" id="PS51186"/>
    </source>
</evidence>
<dbReference type="PANTHER" id="PTHR43877">
    <property type="entry name" value="AMINOALKYLPHOSPHONATE N-ACETYLTRANSFERASE-RELATED-RELATED"/>
    <property type="match status" value="1"/>
</dbReference>
<evidence type="ECO:0000313" key="5">
    <source>
        <dbReference type="Proteomes" id="UP000640052"/>
    </source>
</evidence>
<proteinExistence type="predicted"/>
<keyword evidence="2" id="KW-0012">Acyltransferase</keyword>
<dbReference type="RefSeq" id="WP_204040796.1">
    <property type="nucleotide sequence ID" value="NZ_BOOA01000015.1"/>
</dbReference>
<feature type="domain" description="N-acetyltransferase" evidence="3">
    <location>
        <begin position="4"/>
        <end position="142"/>
    </location>
</feature>
<dbReference type="Pfam" id="PF00583">
    <property type="entry name" value="Acetyltransf_1"/>
    <property type="match status" value="1"/>
</dbReference>
<keyword evidence="1" id="KW-0808">Transferase</keyword>
<comment type="caution">
    <text evidence="4">The sequence shown here is derived from an EMBL/GenBank/DDBJ whole genome shotgun (WGS) entry which is preliminary data.</text>
</comment>
<reference evidence="4" key="1">
    <citation type="submission" date="2021-01" db="EMBL/GenBank/DDBJ databases">
        <title>Whole genome shotgun sequence of Acrocarpospora phusangensis NBRC 108782.</title>
        <authorList>
            <person name="Komaki H."/>
            <person name="Tamura T."/>
        </authorList>
    </citation>
    <scope>NUCLEOTIDE SEQUENCE</scope>
    <source>
        <strain evidence="4">NBRC 108782</strain>
    </source>
</reference>
<dbReference type="PROSITE" id="PS51186">
    <property type="entry name" value="GNAT"/>
    <property type="match status" value="1"/>
</dbReference>
<name>A0A919QCZ6_9ACTN</name>
<keyword evidence="5" id="KW-1185">Reference proteome</keyword>